<protein>
    <submittedName>
        <fullName evidence="1">DUF1848 domain-containing protein</fullName>
    </submittedName>
    <submittedName>
        <fullName evidence="2">Protein containing DUF1848</fullName>
    </submittedName>
</protein>
<reference evidence="2 3" key="1">
    <citation type="submission" date="2016-05" db="EMBL/GenBank/DDBJ databases">
        <title>Microbial consortia oxidize butane by reversing methanogenesis.</title>
        <authorList>
            <person name="Laso-Perez R."/>
            <person name="Richter M."/>
            <person name="Wegener G."/>
            <person name="Musat F."/>
        </authorList>
    </citation>
    <scope>NUCLEOTIDE SEQUENCE [LARGE SCALE GENOMIC DNA]</scope>
    <source>
        <strain evidence="2">BOX1</strain>
    </source>
</reference>
<evidence type="ECO:0000313" key="1">
    <source>
        <dbReference type="EMBL" id="HEC57385.1"/>
    </source>
</evidence>
<dbReference type="Proteomes" id="UP000885936">
    <property type="component" value="Unassembled WGS sequence"/>
</dbReference>
<accession>A0A1F2P5J2</accession>
<proteinExistence type="predicted"/>
<dbReference type="AlphaFoldDB" id="A0A1F2P5J2"/>
<sequence>MARIISASRRTDIPAFYGDWFMKRLEEGFAGYINPFGGQRYIVSLRPDDVTCFVFWSKNFRPFIEKLEDMERMGYRFYFNFTITGLPRVFEPRVISKDAAIDTLKELSTIWSPEHINWRYDPIIISEITDYDFHIENFEDIASRLEGYVRRCYFSYAVWYGKVRRRFEKLEEDCGISVFDPDKRLKIKLADELARIADCYGIDLFTCCGDYLVSSRIRKAHCIDGEIIKELFYREGGFVYRIKPTRDGCGCAESTDIGAYDTCPHGCIYCYANANKSLALTRFKYHDSEAAFLGTMRGS</sequence>
<organism evidence="2 3">
    <name type="scientific">Candidatus Syntropharchaeum butanivorans</name>
    <dbReference type="NCBI Taxonomy" id="1839936"/>
    <lineage>
        <taxon>Archaea</taxon>
        <taxon>Methanobacteriati</taxon>
        <taxon>Methanobacteriota</taxon>
        <taxon>Stenosarchaea group</taxon>
        <taxon>Methanomicrobia</taxon>
        <taxon>Methanosarcinales</taxon>
        <taxon>ANME-2 cluster</taxon>
        <taxon>Candidatus Syntropharchaeum</taxon>
    </lineage>
</organism>
<dbReference type="Pfam" id="PF08902">
    <property type="entry name" value="DUF1848"/>
    <property type="match status" value="1"/>
</dbReference>
<evidence type="ECO:0000313" key="2">
    <source>
        <dbReference type="EMBL" id="OFV66587.1"/>
    </source>
</evidence>
<name>A0A1F2P5J2_9EURY</name>
<keyword evidence="3" id="KW-1185">Reference proteome</keyword>
<dbReference type="EMBL" id="DRIE01000099">
    <property type="protein sequence ID" value="HEC57385.1"/>
    <property type="molecule type" value="Genomic_DNA"/>
</dbReference>
<dbReference type="PATRIC" id="fig|1839936.3.peg.561"/>
<dbReference type="EMBL" id="LYOR01000002">
    <property type="protein sequence ID" value="OFV66587.1"/>
    <property type="molecule type" value="Genomic_DNA"/>
</dbReference>
<comment type="caution">
    <text evidence="2">The sequence shown here is derived from an EMBL/GenBank/DDBJ whole genome shotgun (WGS) entry which is preliminary data.</text>
</comment>
<dbReference type="Proteomes" id="UP000185779">
    <property type="component" value="Unassembled WGS sequence"/>
</dbReference>
<reference evidence="1" key="2">
    <citation type="journal article" date="2020" name="mSystems">
        <title>Genome- and Community-Level Interaction Insights into Carbon Utilization and Element Cycling Functions of Hydrothermarchaeota in Hydrothermal Sediment.</title>
        <authorList>
            <person name="Zhou Z."/>
            <person name="Liu Y."/>
            <person name="Xu W."/>
            <person name="Pan J."/>
            <person name="Luo Z.H."/>
            <person name="Li M."/>
        </authorList>
    </citation>
    <scope>NUCLEOTIDE SEQUENCE [LARGE SCALE GENOMIC DNA]</scope>
    <source>
        <strain evidence="1">HyVt-386</strain>
    </source>
</reference>
<dbReference type="STRING" id="1839936.SBU_000554"/>
<evidence type="ECO:0000313" key="3">
    <source>
        <dbReference type="Proteomes" id="UP000185779"/>
    </source>
</evidence>
<dbReference type="InterPro" id="IPR014998">
    <property type="entry name" value="DUF1848"/>
</dbReference>
<gene>
    <name evidence="1" type="ORF">ENI32_05840</name>
    <name evidence="2" type="ORF">SBU_000554</name>
</gene>